<evidence type="ECO:0000313" key="4">
    <source>
        <dbReference type="Proteomes" id="UP001158576"/>
    </source>
</evidence>
<reference evidence="3 4" key="1">
    <citation type="submission" date="2021-04" db="EMBL/GenBank/DDBJ databases">
        <authorList>
            <person name="Bliznina A."/>
        </authorList>
    </citation>
    <scope>NUCLEOTIDE SEQUENCE [LARGE SCALE GENOMIC DNA]</scope>
</reference>
<evidence type="ECO:0000313" key="3">
    <source>
        <dbReference type="EMBL" id="CAG5112530.1"/>
    </source>
</evidence>
<dbReference type="Proteomes" id="UP001158576">
    <property type="component" value="Chromosome 2"/>
</dbReference>
<sequence length="100" mass="11234">MFAQILLLLFHFCSGNTTNNNETNLDDIILTQSRALEAATFLLANQNRMETQLRILEEKLDQMEGKETAAKEEGTSSVKTTEPVAEFAKMQKTLEEINAP</sequence>
<organism evidence="3 4">
    <name type="scientific">Oikopleura dioica</name>
    <name type="common">Tunicate</name>
    <dbReference type="NCBI Taxonomy" id="34765"/>
    <lineage>
        <taxon>Eukaryota</taxon>
        <taxon>Metazoa</taxon>
        <taxon>Chordata</taxon>
        <taxon>Tunicata</taxon>
        <taxon>Appendicularia</taxon>
        <taxon>Copelata</taxon>
        <taxon>Oikopleuridae</taxon>
        <taxon>Oikopleura</taxon>
    </lineage>
</organism>
<keyword evidence="1" id="KW-0175">Coiled coil</keyword>
<proteinExistence type="predicted"/>
<evidence type="ECO:0000256" key="2">
    <source>
        <dbReference type="SAM" id="SignalP"/>
    </source>
</evidence>
<dbReference type="EMBL" id="OU015567">
    <property type="protein sequence ID" value="CAG5112530.1"/>
    <property type="molecule type" value="Genomic_DNA"/>
</dbReference>
<keyword evidence="4" id="KW-1185">Reference proteome</keyword>
<feature type="coiled-coil region" evidence="1">
    <location>
        <begin position="46"/>
        <end position="73"/>
    </location>
</feature>
<accession>A0ABN7T7I4</accession>
<protein>
    <submittedName>
        <fullName evidence="3">Oidioi.mRNA.OKI2018_I69.chr2.g6737.t1.cds</fullName>
    </submittedName>
</protein>
<name>A0ABN7T7I4_OIKDI</name>
<evidence type="ECO:0000256" key="1">
    <source>
        <dbReference type="SAM" id="Coils"/>
    </source>
</evidence>
<feature type="chain" id="PRO_5046294731" evidence="2">
    <location>
        <begin position="16"/>
        <end position="100"/>
    </location>
</feature>
<keyword evidence="2" id="KW-0732">Signal</keyword>
<gene>
    <name evidence="3" type="ORF">OKIOD_LOCUS15502</name>
</gene>
<feature type="signal peptide" evidence="2">
    <location>
        <begin position="1"/>
        <end position="15"/>
    </location>
</feature>